<evidence type="ECO:0000313" key="1">
    <source>
        <dbReference type="EMBL" id="MCW3477387.1"/>
    </source>
</evidence>
<accession>A0AA41YY25</accession>
<dbReference type="EMBL" id="JAPDNT010000036">
    <property type="protein sequence ID" value="MCW3477387.1"/>
    <property type="molecule type" value="Genomic_DNA"/>
</dbReference>
<reference evidence="1" key="2">
    <citation type="submission" date="2022-10" db="EMBL/GenBank/DDBJ databases">
        <authorList>
            <person name="Trinh H.N."/>
        </authorList>
    </citation>
    <scope>NUCLEOTIDE SEQUENCE</scope>
    <source>
        <strain evidence="1">RN2-1</strain>
    </source>
</reference>
<gene>
    <name evidence="1" type="ORF">OL599_22720</name>
</gene>
<organism evidence="1 2">
    <name type="scientific">Limobrevibacterium gyesilva</name>
    <dbReference type="NCBI Taxonomy" id="2991712"/>
    <lineage>
        <taxon>Bacteria</taxon>
        <taxon>Pseudomonadati</taxon>
        <taxon>Pseudomonadota</taxon>
        <taxon>Alphaproteobacteria</taxon>
        <taxon>Acetobacterales</taxon>
        <taxon>Acetobacteraceae</taxon>
        <taxon>Limobrevibacterium</taxon>
    </lineage>
</organism>
<comment type="caution">
    <text evidence="1">The sequence shown here is derived from an EMBL/GenBank/DDBJ whole genome shotgun (WGS) entry which is preliminary data.</text>
</comment>
<keyword evidence="2" id="KW-1185">Reference proteome</keyword>
<protein>
    <submittedName>
        <fullName evidence="1">Helix-turn-helix domain-containing protein</fullName>
    </submittedName>
</protein>
<dbReference type="AlphaFoldDB" id="A0AA41YY25"/>
<name>A0AA41YY25_9PROT</name>
<sequence length="166" mass="18381">MLESDHLFAVKLRIRQEWQAGNLTRTEKDALLALVCYDGPAGLFPSDATVAGLASCSDRTVRRARAKARTLGLLTWSHTSQLVRGRRRQGPNQYEARVPAEPVRPAPGGQAGRRIKKVRKKEPRTILALLPLEAARAALAASVERRQHAIVAAWQARRPHVGMLTR</sequence>
<reference evidence="1" key="1">
    <citation type="submission" date="2022-09" db="EMBL/GenBank/DDBJ databases">
        <title>Rhodovastum sp. nov. RN2-1 isolated from soil in Seongnam, South Korea.</title>
        <authorList>
            <person name="Le N.T."/>
        </authorList>
    </citation>
    <scope>NUCLEOTIDE SEQUENCE</scope>
    <source>
        <strain evidence="1">RN2-1</strain>
    </source>
</reference>
<proteinExistence type="predicted"/>
<evidence type="ECO:0000313" key="2">
    <source>
        <dbReference type="Proteomes" id="UP001165679"/>
    </source>
</evidence>
<dbReference type="Proteomes" id="UP001165679">
    <property type="component" value="Unassembled WGS sequence"/>
</dbReference>